<protein>
    <submittedName>
        <fullName evidence="2">Uncharacterized protein</fullName>
    </submittedName>
</protein>
<feature type="transmembrane region" description="Helical" evidence="1">
    <location>
        <begin position="64"/>
        <end position="85"/>
    </location>
</feature>
<evidence type="ECO:0000313" key="2">
    <source>
        <dbReference type="EMBL" id="OWK40512.1"/>
    </source>
</evidence>
<feature type="transmembrane region" description="Helical" evidence="1">
    <location>
        <begin position="195"/>
        <end position="216"/>
    </location>
</feature>
<feature type="transmembrane region" description="Helical" evidence="1">
    <location>
        <begin position="169"/>
        <end position="189"/>
    </location>
</feature>
<gene>
    <name evidence="2" type="ORF">FRUB_05431</name>
</gene>
<keyword evidence="1" id="KW-1133">Transmembrane helix</keyword>
<keyword evidence="1" id="KW-0472">Membrane</keyword>
<reference evidence="3" key="1">
    <citation type="submission" date="2017-06" db="EMBL/GenBank/DDBJ databases">
        <title>Genome analysis of Fimbriiglobus ruber SP5, the first member of the order Planctomycetales with confirmed chitinolytic capability.</title>
        <authorList>
            <person name="Ravin N.V."/>
            <person name="Rakitin A.L."/>
            <person name="Ivanova A.A."/>
            <person name="Beletsky A.V."/>
            <person name="Kulichevskaya I.S."/>
            <person name="Mardanov A.V."/>
            <person name="Dedysh S.N."/>
        </authorList>
    </citation>
    <scope>NUCLEOTIDE SEQUENCE [LARGE SCALE GENOMIC DNA]</scope>
    <source>
        <strain evidence="3">SP5</strain>
    </source>
</reference>
<keyword evidence="3" id="KW-1185">Reference proteome</keyword>
<comment type="caution">
    <text evidence="2">The sequence shown here is derived from an EMBL/GenBank/DDBJ whole genome shotgun (WGS) entry which is preliminary data.</text>
</comment>
<accession>A0A225DGB2</accession>
<feature type="transmembrane region" description="Helical" evidence="1">
    <location>
        <begin position="30"/>
        <end position="52"/>
    </location>
</feature>
<dbReference type="EMBL" id="NIDE01000008">
    <property type="protein sequence ID" value="OWK40512.1"/>
    <property type="molecule type" value="Genomic_DNA"/>
</dbReference>
<dbReference type="RefSeq" id="WP_143393432.1">
    <property type="nucleotide sequence ID" value="NZ_NIDE01000008.1"/>
</dbReference>
<feature type="transmembrane region" description="Helical" evidence="1">
    <location>
        <begin position="223"/>
        <end position="240"/>
    </location>
</feature>
<dbReference type="Proteomes" id="UP000214646">
    <property type="component" value="Unassembled WGS sequence"/>
</dbReference>
<name>A0A225DGB2_9BACT</name>
<organism evidence="2 3">
    <name type="scientific">Fimbriiglobus ruber</name>
    <dbReference type="NCBI Taxonomy" id="1908690"/>
    <lineage>
        <taxon>Bacteria</taxon>
        <taxon>Pseudomonadati</taxon>
        <taxon>Planctomycetota</taxon>
        <taxon>Planctomycetia</taxon>
        <taxon>Gemmatales</taxon>
        <taxon>Gemmataceae</taxon>
        <taxon>Fimbriiglobus</taxon>
    </lineage>
</organism>
<sequence length="286" mass="29833">MPAAAGALIVFTVLTLTVRAASHALSFDWRTAVPLISVLAAAVGVMAGNYFRGNPFPWEPDGKWWHWAWWAIGVAFATEAIARIPGVPLNVGYLFRGTAAGVIAAFVTPPEWQKEALWWVPLMAVSLAAVWAVVDAVGRCGPGGSTTAALAVVAGGASVVLIHNTSPGFTDISVCLFTALMTLAVAAWVTGTDCGAAGAVAVVPIILLLAMGRALVDSKIPASSFYLVAAAPLTLSFFLLPSAKDFCTRPTATPTKILFVLVPVLIAAYRATNAAPLVFATEAEKW</sequence>
<dbReference type="AlphaFoldDB" id="A0A225DGB2"/>
<evidence type="ECO:0000313" key="3">
    <source>
        <dbReference type="Proteomes" id="UP000214646"/>
    </source>
</evidence>
<feature type="transmembrane region" description="Helical" evidence="1">
    <location>
        <begin position="91"/>
        <end position="109"/>
    </location>
</feature>
<feature type="transmembrane region" description="Helical" evidence="1">
    <location>
        <begin position="260"/>
        <end position="280"/>
    </location>
</feature>
<proteinExistence type="predicted"/>
<evidence type="ECO:0000256" key="1">
    <source>
        <dbReference type="SAM" id="Phobius"/>
    </source>
</evidence>
<feature type="transmembrane region" description="Helical" evidence="1">
    <location>
        <begin position="146"/>
        <end position="162"/>
    </location>
</feature>
<keyword evidence="1" id="KW-0812">Transmembrane</keyword>
<feature type="transmembrane region" description="Helical" evidence="1">
    <location>
        <begin position="116"/>
        <end position="134"/>
    </location>
</feature>